<dbReference type="CDD" id="cd05233">
    <property type="entry name" value="SDR_c"/>
    <property type="match status" value="1"/>
</dbReference>
<evidence type="ECO:0000256" key="4">
    <source>
        <dbReference type="SAM" id="MobiDB-lite"/>
    </source>
</evidence>
<evidence type="ECO:0000313" key="5">
    <source>
        <dbReference type="EMBL" id="KAJ3488932.1"/>
    </source>
</evidence>
<dbReference type="InterPro" id="IPR036291">
    <property type="entry name" value="NAD(P)-bd_dom_sf"/>
</dbReference>
<evidence type="ECO:0000313" key="6">
    <source>
        <dbReference type="Proteomes" id="UP001212997"/>
    </source>
</evidence>
<keyword evidence="2" id="KW-0560">Oxidoreductase</keyword>
<dbReference type="SUPFAM" id="SSF51735">
    <property type="entry name" value="NAD(P)-binding Rossmann-fold domains"/>
    <property type="match status" value="1"/>
</dbReference>
<name>A0AAD5VE03_9APHY</name>
<reference evidence="5" key="1">
    <citation type="submission" date="2022-07" db="EMBL/GenBank/DDBJ databases">
        <title>Genome Sequence of Physisporinus lineatus.</title>
        <authorList>
            <person name="Buettner E."/>
        </authorList>
    </citation>
    <scope>NUCLEOTIDE SEQUENCE</scope>
    <source>
        <strain evidence="5">VT162</strain>
    </source>
</reference>
<organism evidence="5 6">
    <name type="scientific">Meripilus lineatus</name>
    <dbReference type="NCBI Taxonomy" id="2056292"/>
    <lineage>
        <taxon>Eukaryota</taxon>
        <taxon>Fungi</taxon>
        <taxon>Dikarya</taxon>
        <taxon>Basidiomycota</taxon>
        <taxon>Agaricomycotina</taxon>
        <taxon>Agaricomycetes</taxon>
        <taxon>Polyporales</taxon>
        <taxon>Meripilaceae</taxon>
        <taxon>Meripilus</taxon>
    </lineage>
</organism>
<keyword evidence="6" id="KW-1185">Reference proteome</keyword>
<dbReference type="Proteomes" id="UP001212997">
    <property type="component" value="Unassembled WGS sequence"/>
</dbReference>
<dbReference type="Pfam" id="PF00106">
    <property type="entry name" value="adh_short"/>
    <property type="match status" value="1"/>
</dbReference>
<proteinExistence type="inferred from homology"/>
<gene>
    <name evidence="5" type="ORF">NLI96_g2484</name>
</gene>
<evidence type="ECO:0000256" key="1">
    <source>
        <dbReference type="ARBA" id="ARBA00006484"/>
    </source>
</evidence>
<dbReference type="AlphaFoldDB" id="A0AAD5VE03"/>
<dbReference type="GO" id="GO:0016491">
    <property type="term" value="F:oxidoreductase activity"/>
    <property type="evidence" value="ECO:0007669"/>
    <property type="project" value="UniProtKB-KW"/>
</dbReference>
<sequence length="224" mass="24100">MSKRSGPASYDNFKGAAPETKGDEHYQRTVARIAKIQSHFSESPRGARLKDKLYSHDLPTSHYAYDCAVSRRASALLFAREGARHLYLLDYDGTNLPDLKTSIQAKYPDVKVTTLEADASDEEAISGICKQALREEGRLDVFFANAGVATGSPLRTITAETFMSSMKINALSAFLAVKHASEAMEHTNPSRGKDFSGGSIILTSSVAGLRSGAGTVDYSASKAA</sequence>
<dbReference type="EMBL" id="JANAWD010000056">
    <property type="protein sequence ID" value="KAJ3488932.1"/>
    <property type="molecule type" value="Genomic_DNA"/>
</dbReference>
<comment type="caution">
    <text evidence="5">The sequence shown here is derived from an EMBL/GenBank/DDBJ whole genome shotgun (WGS) entry which is preliminary data.</text>
</comment>
<dbReference type="PANTHER" id="PTHR43669:SF3">
    <property type="entry name" value="ALCOHOL DEHYDROGENASE, PUTATIVE (AFU_ORTHOLOGUE AFUA_3G03445)-RELATED"/>
    <property type="match status" value="1"/>
</dbReference>
<protein>
    <submittedName>
        <fullName evidence="5">Uncharacterized protein</fullName>
    </submittedName>
</protein>
<evidence type="ECO:0000256" key="3">
    <source>
        <dbReference type="RuleBase" id="RU000363"/>
    </source>
</evidence>
<feature type="region of interest" description="Disordered" evidence="4">
    <location>
        <begin position="1"/>
        <end position="25"/>
    </location>
</feature>
<dbReference type="InterPro" id="IPR002347">
    <property type="entry name" value="SDR_fam"/>
</dbReference>
<dbReference type="PANTHER" id="PTHR43669">
    <property type="entry name" value="5-KETO-D-GLUCONATE 5-REDUCTASE"/>
    <property type="match status" value="1"/>
</dbReference>
<accession>A0AAD5VE03</accession>
<dbReference type="PRINTS" id="PR00081">
    <property type="entry name" value="GDHRDH"/>
</dbReference>
<comment type="similarity">
    <text evidence="1 3">Belongs to the short-chain dehydrogenases/reductases (SDR) family.</text>
</comment>
<dbReference type="Gene3D" id="3.40.50.720">
    <property type="entry name" value="NAD(P)-binding Rossmann-like Domain"/>
    <property type="match status" value="1"/>
</dbReference>
<evidence type="ECO:0000256" key="2">
    <source>
        <dbReference type="ARBA" id="ARBA00023002"/>
    </source>
</evidence>
<dbReference type="PRINTS" id="PR00080">
    <property type="entry name" value="SDRFAMILY"/>
</dbReference>